<keyword evidence="1" id="KW-0732">Signal</keyword>
<evidence type="ECO:0000313" key="3">
    <source>
        <dbReference type="Proteomes" id="UP000240883"/>
    </source>
</evidence>
<evidence type="ECO:0000313" key="2">
    <source>
        <dbReference type="EMBL" id="PSN73055.1"/>
    </source>
</evidence>
<proteinExistence type="predicted"/>
<sequence length="229" mass="25438">MKFYYLLFAAAVAPALTYPTTGKATSALHPCTDATLYIRLSEDNKRKGRTTVGNLLSQQLYDVVYSAVSKLCPYDEQVDRMKCTPSAAKPVNLGPITGLGQQGNLTLELVNGWFAHGYPGIDNLIYKQIAGTLKGQSEIEENCHRGEQNRLFCSVMEHLGVREDKTGSYMDVKVSSWREPDKFNCESSKNAATQFFDANVREDLSKLVGVKNMGTYAHCDVFEDKPPPH</sequence>
<keyword evidence="3" id="KW-1185">Reference proteome</keyword>
<gene>
    <name evidence="2" type="ORF">BS50DRAFT_629135</name>
</gene>
<feature type="chain" id="PRO_5015697955" evidence="1">
    <location>
        <begin position="18"/>
        <end position="229"/>
    </location>
</feature>
<dbReference type="Proteomes" id="UP000240883">
    <property type="component" value="Unassembled WGS sequence"/>
</dbReference>
<dbReference type="EMBL" id="KZ678129">
    <property type="protein sequence ID" value="PSN73055.1"/>
    <property type="molecule type" value="Genomic_DNA"/>
</dbReference>
<feature type="signal peptide" evidence="1">
    <location>
        <begin position="1"/>
        <end position="17"/>
    </location>
</feature>
<organism evidence="2 3">
    <name type="scientific">Corynespora cassiicola Philippines</name>
    <dbReference type="NCBI Taxonomy" id="1448308"/>
    <lineage>
        <taxon>Eukaryota</taxon>
        <taxon>Fungi</taxon>
        <taxon>Dikarya</taxon>
        <taxon>Ascomycota</taxon>
        <taxon>Pezizomycotina</taxon>
        <taxon>Dothideomycetes</taxon>
        <taxon>Pleosporomycetidae</taxon>
        <taxon>Pleosporales</taxon>
        <taxon>Corynesporascaceae</taxon>
        <taxon>Corynespora</taxon>
    </lineage>
</organism>
<accession>A0A2T2P5U0</accession>
<dbReference type="AlphaFoldDB" id="A0A2T2P5U0"/>
<name>A0A2T2P5U0_CORCC</name>
<reference evidence="2 3" key="1">
    <citation type="journal article" date="2018" name="Front. Microbiol.">
        <title>Genome-Wide Analysis of Corynespora cassiicola Leaf Fall Disease Putative Effectors.</title>
        <authorList>
            <person name="Lopez D."/>
            <person name="Ribeiro S."/>
            <person name="Label P."/>
            <person name="Fumanal B."/>
            <person name="Venisse J.S."/>
            <person name="Kohler A."/>
            <person name="de Oliveira R.R."/>
            <person name="Labutti K."/>
            <person name="Lipzen A."/>
            <person name="Lail K."/>
            <person name="Bauer D."/>
            <person name="Ohm R.A."/>
            <person name="Barry K.W."/>
            <person name="Spatafora J."/>
            <person name="Grigoriev I.V."/>
            <person name="Martin F.M."/>
            <person name="Pujade-Renaud V."/>
        </authorList>
    </citation>
    <scope>NUCLEOTIDE SEQUENCE [LARGE SCALE GENOMIC DNA]</scope>
    <source>
        <strain evidence="2 3">Philippines</strain>
    </source>
</reference>
<protein>
    <submittedName>
        <fullName evidence="2">Uncharacterized protein</fullName>
    </submittedName>
</protein>
<evidence type="ECO:0000256" key="1">
    <source>
        <dbReference type="SAM" id="SignalP"/>
    </source>
</evidence>